<dbReference type="Pfam" id="PF00571">
    <property type="entry name" value="CBS"/>
    <property type="match status" value="2"/>
</dbReference>
<keyword evidence="5" id="KW-1185">Reference proteome</keyword>
<evidence type="ECO:0000313" key="4">
    <source>
        <dbReference type="EMBL" id="RKH52866.1"/>
    </source>
</evidence>
<dbReference type="EMBL" id="RAWK01000428">
    <property type="protein sequence ID" value="RKH52866.1"/>
    <property type="molecule type" value="Genomic_DNA"/>
</dbReference>
<dbReference type="SUPFAM" id="SSF54631">
    <property type="entry name" value="CBS-domain pair"/>
    <property type="match status" value="1"/>
</dbReference>
<sequence length="139" mass="15053">MRISELMTRDVQTIDADECLRSAAERLGTSSLGTLPVTDHGRLVGLLTDSELSLCSTVHGHDPDVTTVREAMTASLVTCPEDAPLEAGERLMEEHHVSRLVVVDAEQHAVGLLLLDDVASEPFTLLQPGEPLEHLSLYS</sequence>
<evidence type="ECO:0000259" key="3">
    <source>
        <dbReference type="PROSITE" id="PS51371"/>
    </source>
</evidence>
<dbReference type="AlphaFoldDB" id="A0A3A8P8R1"/>
<evidence type="ECO:0000313" key="5">
    <source>
        <dbReference type="Proteomes" id="UP000267003"/>
    </source>
</evidence>
<dbReference type="Gene3D" id="3.10.580.10">
    <property type="entry name" value="CBS-domain"/>
    <property type="match status" value="1"/>
</dbReference>
<gene>
    <name evidence="4" type="ORF">D7W81_39565</name>
</gene>
<evidence type="ECO:0000256" key="2">
    <source>
        <dbReference type="PROSITE-ProRule" id="PRU00703"/>
    </source>
</evidence>
<dbReference type="InterPro" id="IPR046342">
    <property type="entry name" value="CBS_dom_sf"/>
</dbReference>
<proteinExistence type="predicted"/>
<feature type="domain" description="CBS" evidence="3">
    <location>
        <begin position="72"/>
        <end position="132"/>
    </location>
</feature>
<protein>
    <submittedName>
        <fullName evidence="4">CBS domain-containing protein</fullName>
    </submittedName>
</protein>
<keyword evidence="1 2" id="KW-0129">CBS domain</keyword>
<name>A0A3A8P8R1_9BACT</name>
<dbReference type="Proteomes" id="UP000267003">
    <property type="component" value="Unassembled WGS sequence"/>
</dbReference>
<dbReference type="OrthoDB" id="9802114at2"/>
<dbReference type="PROSITE" id="PS51371">
    <property type="entry name" value="CBS"/>
    <property type="match status" value="2"/>
</dbReference>
<dbReference type="SMART" id="SM00116">
    <property type="entry name" value="CBS"/>
    <property type="match status" value="2"/>
</dbReference>
<evidence type="ECO:0000256" key="1">
    <source>
        <dbReference type="ARBA" id="ARBA00023122"/>
    </source>
</evidence>
<feature type="domain" description="CBS" evidence="3">
    <location>
        <begin position="7"/>
        <end position="63"/>
    </location>
</feature>
<dbReference type="PANTHER" id="PTHR43080">
    <property type="entry name" value="CBS DOMAIN-CONTAINING PROTEIN CBSX3, MITOCHONDRIAL"/>
    <property type="match status" value="1"/>
</dbReference>
<accession>A0A3A8P8R1</accession>
<dbReference type="InterPro" id="IPR000644">
    <property type="entry name" value="CBS_dom"/>
</dbReference>
<dbReference type="InterPro" id="IPR051257">
    <property type="entry name" value="Diverse_CBS-Domain"/>
</dbReference>
<reference evidence="5" key="1">
    <citation type="submission" date="2018-09" db="EMBL/GenBank/DDBJ databases">
        <authorList>
            <person name="Livingstone P.G."/>
            <person name="Whitworth D.E."/>
        </authorList>
    </citation>
    <scope>NUCLEOTIDE SEQUENCE [LARGE SCALE GENOMIC DNA]</scope>
    <source>
        <strain evidence="5">AB050A</strain>
    </source>
</reference>
<dbReference type="PANTHER" id="PTHR43080:SF2">
    <property type="entry name" value="CBS DOMAIN-CONTAINING PROTEIN"/>
    <property type="match status" value="1"/>
</dbReference>
<organism evidence="4 5">
    <name type="scientific">Corallococcus aberystwythensis</name>
    <dbReference type="NCBI Taxonomy" id="2316722"/>
    <lineage>
        <taxon>Bacteria</taxon>
        <taxon>Pseudomonadati</taxon>
        <taxon>Myxococcota</taxon>
        <taxon>Myxococcia</taxon>
        <taxon>Myxococcales</taxon>
        <taxon>Cystobacterineae</taxon>
        <taxon>Myxococcaceae</taxon>
        <taxon>Corallococcus</taxon>
    </lineage>
</organism>
<comment type="caution">
    <text evidence="4">The sequence shown here is derived from an EMBL/GenBank/DDBJ whole genome shotgun (WGS) entry which is preliminary data.</text>
</comment>